<evidence type="ECO:0000313" key="2">
    <source>
        <dbReference type="Proteomes" id="UP000314294"/>
    </source>
</evidence>
<name>A0A4Z2IXM0_9TELE</name>
<accession>A0A4Z2IXM0</accession>
<comment type="caution">
    <text evidence="1">The sequence shown here is derived from an EMBL/GenBank/DDBJ whole genome shotgun (WGS) entry which is preliminary data.</text>
</comment>
<keyword evidence="2" id="KW-1185">Reference proteome</keyword>
<dbReference type="EMBL" id="SRLO01000037">
    <property type="protein sequence ID" value="TNN82725.1"/>
    <property type="molecule type" value="Genomic_DNA"/>
</dbReference>
<reference evidence="1 2" key="1">
    <citation type="submission" date="2019-03" db="EMBL/GenBank/DDBJ databases">
        <title>First draft genome of Liparis tanakae, snailfish: a comprehensive survey of snailfish specific genes.</title>
        <authorList>
            <person name="Kim W."/>
            <person name="Song I."/>
            <person name="Jeong J.-H."/>
            <person name="Kim D."/>
            <person name="Kim S."/>
            <person name="Ryu S."/>
            <person name="Song J.Y."/>
            <person name="Lee S.K."/>
        </authorList>
    </citation>
    <scope>NUCLEOTIDE SEQUENCE [LARGE SCALE GENOMIC DNA]</scope>
    <source>
        <tissue evidence="1">Muscle</tissue>
    </source>
</reference>
<sequence>MEGARAAAVRLDAADRMRKQSRLPTAVPYAPYLFHPRSQKEEEMDRLSTTGTFVLLSPVFQDFFLLEKNTGQERGNGPGGGTDLQHVALRLLGRRSPESDYVHRHNTAAKDILTLKRAKANPMTKKSVNIHSKNALAN</sequence>
<dbReference type="AlphaFoldDB" id="A0A4Z2IXM0"/>
<evidence type="ECO:0000313" key="1">
    <source>
        <dbReference type="EMBL" id="TNN82725.1"/>
    </source>
</evidence>
<protein>
    <submittedName>
        <fullName evidence="1">Uncharacterized protein</fullName>
    </submittedName>
</protein>
<dbReference type="Proteomes" id="UP000314294">
    <property type="component" value="Unassembled WGS sequence"/>
</dbReference>
<organism evidence="1 2">
    <name type="scientific">Liparis tanakae</name>
    <name type="common">Tanaka's snailfish</name>
    <dbReference type="NCBI Taxonomy" id="230148"/>
    <lineage>
        <taxon>Eukaryota</taxon>
        <taxon>Metazoa</taxon>
        <taxon>Chordata</taxon>
        <taxon>Craniata</taxon>
        <taxon>Vertebrata</taxon>
        <taxon>Euteleostomi</taxon>
        <taxon>Actinopterygii</taxon>
        <taxon>Neopterygii</taxon>
        <taxon>Teleostei</taxon>
        <taxon>Neoteleostei</taxon>
        <taxon>Acanthomorphata</taxon>
        <taxon>Eupercaria</taxon>
        <taxon>Perciformes</taxon>
        <taxon>Cottioidei</taxon>
        <taxon>Cottales</taxon>
        <taxon>Liparidae</taxon>
        <taxon>Liparis</taxon>
    </lineage>
</organism>
<proteinExistence type="predicted"/>
<gene>
    <name evidence="1" type="ORF">EYF80_006966</name>
</gene>